<comment type="similarity">
    <text evidence="1">Belongs to the AfsR/DnrI/RedD regulatory family.</text>
</comment>
<dbReference type="GO" id="GO:0043531">
    <property type="term" value="F:ADP binding"/>
    <property type="evidence" value="ECO:0007669"/>
    <property type="project" value="InterPro"/>
</dbReference>
<dbReference type="InterPro" id="IPR005158">
    <property type="entry name" value="BTAD"/>
</dbReference>
<dbReference type="Gene3D" id="1.25.40.10">
    <property type="entry name" value="Tetratricopeptide repeat domain"/>
    <property type="match status" value="3"/>
</dbReference>
<dbReference type="GO" id="GO:0003677">
    <property type="term" value="F:DNA binding"/>
    <property type="evidence" value="ECO:0007669"/>
    <property type="project" value="UniProtKB-UniRule"/>
</dbReference>
<dbReference type="Proteomes" id="UP000587527">
    <property type="component" value="Unassembled WGS sequence"/>
</dbReference>
<dbReference type="SUPFAM" id="SSF46894">
    <property type="entry name" value="C-terminal effector domain of the bipartite response regulators"/>
    <property type="match status" value="1"/>
</dbReference>
<feature type="domain" description="OmpR/PhoB-type" evidence="6">
    <location>
        <begin position="1"/>
        <end position="97"/>
    </location>
</feature>
<dbReference type="Pfam" id="PF13424">
    <property type="entry name" value="TPR_12"/>
    <property type="match status" value="1"/>
</dbReference>
<dbReference type="Gene3D" id="1.10.10.10">
    <property type="entry name" value="Winged helix-like DNA-binding domain superfamily/Winged helix DNA-binding domain"/>
    <property type="match status" value="1"/>
</dbReference>
<dbReference type="AlphaFoldDB" id="A0A841C101"/>
<name>A0A841C101_9ACTN</name>
<dbReference type="CDD" id="cd15831">
    <property type="entry name" value="BTAD"/>
    <property type="match status" value="1"/>
</dbReference>
<evidence type="ECO:0000256" key="5">
    <source>
        <dbReference type="PROSITE-ProRule" id="PRU01091"/>
    </source>
</evidence>
<dbReference type="SMART" id="SM01043">
    <property type="entry name" value="BTAD"/>
    <property type="match status" value="1"/>
</dbReference>
<dbReference type="InterPro" id="IPR001867">
    <property type="entry name" value="OmpR/PhoB-type_DNA-bd"/>
</dbReference>
<evidence type="ECO:0000259" key="6">
    <source>
        <dbReference type="PROSITE" id="PS51755"/>
    </source>
</evidence>
<gene>
    <name evidence="7" type="ORF">F4553_006166</name>
</gene>
<dbReference type="InterPro" id="IPR051677">
    <property type="entry name" value="AfsR-DnrI-RedD_regulator"/>
</dbReference>
<evidence type="ECO:0000313" key="7">
    <source>
        <dbReference type="EMBL" id="MBB5872732.1"/>
    </source>
</evidence>
<dbReference type="SMART" id="SM00862">
    <property type="entry name" value="Trans_reg_C"/>
    <property type="match status" value="1"/>
</dbReference>
<evidence type="ECO:0000256" key="4">
    <source>
        <dbReference type="ARBA" id="ARBA00023163"/>
    </source>
</evidence>
<evidence type="ECO:0000256" key="1">
    <source>
        <dbReference type="ARBA" id="ARBA00005820"/>
    </source>
</evidence>
<accession>A0A841C101</accession>
<dbReference type="SMART" id="SM00382">
    <property type="entry name" value="AAA"/>
    <property type="match status" value="1"/>
</dbReference>
<dbReference type="GO" id="GO:0000160">
    <property type="term" value="P:phosphorelay signal transduction system"/>
    <property type="evidence" value="ECO:0007669"/>
    <property type="project" value="InterPro"/>
</dbReference>
<dbReference type="PANTHER" id="PTHR35807">
    <property type="entry name" value="TRANSCRIPTIONAL REGULATOR REDD-RELATED"/>
    <property type="match status" value="1"/>
</dbReference>
<dbReference type="Gene3D" id="3.40.50.300">
    <property type="entry name" value="P-loop containing nucleotide triphosphate hydrolases"/>
    <property type="match status" value="1"/>
</dbReference>
<dbReference type="InterPro" id="IPR011990">
    <property type="entry name" value="TPR-like_helical_dom_sf"/>
</dbReference>
<comment type="caution">
    <text evidence="7">The sequence shown here is derived from an EMBL/GenBank/DDBJ whole genome shotgun (WGS) entry which is preliminary data.</text>
</comment>
<dbReference type="Pfam" id="PF00931">
    <property type="entry name" value="NB-ARC"/>
    <property type="match status" value="1"/>
</dbReference>
<dbReference type="SUPFAM" id="SSF52540">
    <property type="entry name" value="P-loop containing nucleoside triphosphate hydrolases"/>
    <property type="match status" value="1"/>
</dbReference>
<dbReference type="InterPro" id="IPR016032">
    <property type="entry name" value="Sig_transdc_resp-reg_C-effctor"/>
</dbReference>
<protein>
    <submittedName>
        <fullName evidence="7">DNA-binding SARP family transcriptional activator</fullName>
    </submittedName>
</protein>
<dbReference type="PROSITE" id="PS51755">
    <property type="entry name" value="OMPR_PHOB"/>
    <property type="match status" value="1"/>
</dbReference>
<dbReference type="SUPFAM" id="SSF48452">
    <property type="entry name" value="TPR-like"/>
    <property type="match status" value="3"/>
</dbReference>
<feature type="DNA-binding region" description="OmpR/PhoB-type" evidence="5">
    <location>
        <begin position="1"/>
        <end position="97"/>
    </location>
</feature>
<keyword evidence="2" id="KW-0805">Transcription regulation</keyword>
<dbReference type="PANTHER" id="PTHR35807:SF1">
    <property type="entry name" value="TRANSCRIPTIONAL REGULATOR REDD"/>
    <property type="match status" value="1"/>
</dbReference>
<dbReference type="InterPro" id="IPR002182">
    <property type="entry name" value="NB-ARC"/>
</dbReference>
<dbReference type="InterPro" id="IPR003593">
    <property type="entry name" value="AAA+_ATPase"/>
</dbReference>
<reference evidence="7 8" key="1">
    <citation type="submission" date="2020-08" db="EMBL/GenBank/DDBJ databases">
        <title>Sequencing the genomes of 1000 actinobacteria strains.</title>
        <authorList>
            <person name="Klenk H.-P."/>
        </authorList>
    </citation>
    <scope>NUCLEOTIDE SEQUENCE [LARGE SCALE GENOMIC DNA]</scope>
    <source>
        <strain evidence="7 8">DSM 45362</strain>
    </source>
</reference>
<dbReference type="Pfam" id="PF03704">
    <property type="entry name" value="BTAD"/>
    <property type="match status" value="1"/>
</dbReference>
<evidence type="ECO:0000256" key="3">
    <source>
        <dbReference type="ARBA" id="ARBA00023125"/>
    </source>
</evidence>
<keyword evidence="4" id="KW-0804">Transcription</keyword>
<proteinExistence type="inferred from homology"/>
<evidence type="ECO:0000313" key="8">
    <source>
        <dbReference type="Proteomes" id="UP000587527"/>
    </source>
</evidence>
<dbReference type="InterPro" id="IPR036388">
    <property type="entry name" value="WH-like_DNA-bd_sf"/>
</dbReference>
<dbReference type="Pfam" id="PF00486">
    <property type="entry name" value="Trans_reg_C"/>
    <property type="match status" value="1"/>
</dbReference>
<dbReference type="PRINTS" id="PR00364">
    <property type="entry name" value="DISEASERSIST"/>
</dbReference>
<keyword evidence="8" id="KW-1185">Reference proteome</keyword>
<sequence>MSDPVFRILGPLEVQTSAVDLAPLPPGRHEIVLGALLIEANRVVRVDQLIDAIWYDDPPATARTQVQICVSGLRQHLAPLGQDVSIVTRSPGYILRVARDQVDAHLFAELVAESDVLAREGRREEASQRIRRALDLWRGFALSGTQSRVLQAKAAQLDEKRLSAIETYTELELVLGRHHRVIDDIGPLVTEHPLRERLRGQLMLALYRAGRQADALRAYRDGRQVLVDQLGLEPGEELRRLERAILAGDAGLRPETPVAVTAPTPIAAPAAQEVTPRLLPPDLSDFTGRGDLVELLEAQLTGADRRDAPVAILTGKPGVGKTSLALHVAHRVRDAFPDGQLYADLSGTRTEPASPVDVLDCFLRNLGLPGEAIPDGLDARTETFRGLLAGRRMLIILDDAHSDTQISALLPAAPSCGVVVTTRTRLTGQPWATIVEVEVMDDEQSLRLLGAVIGEARLAAEPAAADALIRLVGGLPLALRVVAARLAARPHWSLAWMRERLADERRRLDELAHGSLMVRASLALSYDGLEPDARRMLRMLSGLDAVTLPVWAGSSLLEIDLFRASDLLEVLVDVQLLEIAAVDLNGSPRYKFHEIIRLFAREQLELDESPQARMDELTRVAGGWLSLAQEAHRRIYGGDYTVVLGGAPLSPPPHSYVTQVLTDPLRWLEAERANLCAAVAQAAKAGADELAWSLAVALVALFETRCYYEDWERTHTQALAAAQSAANHRGTAALLCSLGSLHLSRSRLDEAEQVIVPALAGFAELGDVAGTALARRNLALLHQLRREGTRAMAGYQESLADFATIGDPIGQAHVLSQMAQLELAAQSLEPAAAYLHRALALSRGIGTRRVESQVRYRLSGLLMSQGRHEDAEDLLADVLELVQSAGDVVGHGRILHRLGVINARLGRGREAQRLLREALAVRQQVLDRQGVADIRAELAKLALDPSLDPV</sequence>
<dbReference type="GO" id="GO:0006355">
    <property type="term" value="P:regulation of DNA-templated transcription"/>
    <property type="evidence" value="ECO:0007669"/>
    <property type="project" value="InterPro"/>
</dbReference>
<organism evidence="7 8">
    <name type="scientific">Allocatelliglobosispora scoriae</name>
    <dbReference type="NCBI Taxonomy" id="643052"/>
    <lineage>
        <taxon>Bacteria</taxon>
        <taxon>Bacillati</taxon>
        <taxon>Actinomycetota</taxon>
        <taxon>Actinomycetes</taxon>
        <taxon>Micromonosporales</taxon>
        <taxon>Micromonosporaceae</taxon>
        <taxon>Allocatelliglobosispora</taxon>
    </lineage>
</organism>
<evidence type="ECO:0000256" key="2">
    <source>
        <dbReference type="ARBA" id="ARBA00023015"/>
    </source>
</evidence>
<keyword evidence="3 5" id="KW-0238">DNA-binding</keyword>
<dbReference type="EMBL" id="JACHMN010000003">
    <property type="protein sequence ID" value="MBB5872732.1"/>
    <property type="molecule type" value="Genomic_DNA"/>
</dbReference>
<dbReference type="InterPro" id="IPR027417">
    <property type="entry name" value="P-loop_NTPase"/>
</dbReference>
<dbReference type="RefSeq" id="WP_184842821.1">
    <property type="nucleotide sequence ID" value="NZ_JACHMN010000003.1"/>
</dbReference>